<reference evidence="3 4" key="1">
    <citation type="submission" date="2023-07" db="EMBL/GenBank/DDBJ databases">
        <title>Sequencing the genomes of 1000 actinobacteria strains.</title>
        <authorList>
            <person name="Klenk H.-P."/>
        </authorList>
    </citation>
    <scope>NUCLEOTIDE SEQUENCE [LARGE SCALE GENOMIC DNA]</scope>
    <source>
        <strain evidence="3 4">DSM 19426</strain>
    </source>
</reference>
<feature type="region of interest" description="Disordered" evidence="1">
    <location>
        <begin position="32"/>
        <end position="66"/>
    </location>
</feature>
<dbReference type="RefSeq" id="WP_310297264.1">
    <property type="nucleotide sequence ID" value="NZ_BAAAPS010000006.1"/>
</dbReference>
<evidence type="ECO:0000313" key="4">
    <source>
        <dbReference type="Proteomes" id="UP001183648"/>
    </source>
</evidence>
<keyword evidence="4" id="KW-1185">Reference proteome</keyword>
<evidence type="ECO:0000256" key="2">
    <source>
        <dbReference type="SAM" id="Phobius"/>
    </source>
</evidence>
<keyword evidence="2" id="KW-0812">Transmembrane</keyword>
<dbReference type="EMBL" id="JAVDYG010000001">
    <property type="protein sequence ID" value="MDR7360586.1"/>
    <property type="molecule type" value="Genomic_DNA"/>
</dbReference>
<feature type="transmembrane region" description="Helical" evidence="2">
    <location>
        <begin position="7"/>
        <end position="27"/>
    </location>
</feature>
<keyword evidence="2" id="KW-1133">Transmembrane helix</keyword>
<comment type="caution">
    <text evidence="3">The sequence shown here is derived from an EMBL/GenBank/DDBJ whole genome shotgun (WGS) entry which is preliminary data.</text>
</comment>
<feature type="compositionally biased region" description="Low complexity" evidence="1">
    <location>
        <begin position="47"/>
        <end position="56"/>
    </location>
</feature>
<accession>A0ABU2BPN8</accession>
<name>A0ABU2BPN8_9ACTN</name>
<evidence type="ECO:0000256" key="1">
    <source>
        <dbReference type="SAM" id="MobiDB-lite"/>
    </source>
</evidence>
<sequence length="157" mass="16495">MRERRGVGSGLAGFAILVAMLLAWWLASGNGPGGPPGSASRLNQPGAATAPVTTAPSAPPRTVPRGLPLVTWEQEGTTLRLTYRRGDDDCFGGLDTPRVRETDVAVEITLLRRSGAPASCPFTTTDTALVDLDGPVGDRSVLDGAYVDRRVRVRPAS</sequence>
<protein>
    <recommendedName>
        <fullName evidence="5">Secreted protein</fullName>
    </recommendedName>
</protein>
<dbReference type="Proteomes" id="UP001183648">
    <property type="component" value="Unassembled WGS sequence"/>
</dbReference>
<organism evidence="3 4">
    <name type="scientific">Nocardioides marmoribigeumensis</name>
    <dbReference type="NCBI Taxonomy" id="433649"/>
    <lineage>
        <taxon>Bacteria</taxon>
        <taxon>Bacillati</taxon>
        <taxon>Actinomycetota</taxon>
        <taxon>Actinomycetes</taxon>
        <taxon>Propionibacteriales</taxon>
        <taxon>Nocardioidaceae</taxon>
        <taxon>Nocardioides</taxon>
    </lineage>
</organism>
<evidence type="ECO:0000313" key="3">
    <source>
        <dbReference type="EMBL" id="MDR7360586.1"/>
    </source>
</evidence>
<proteinExistence type="predicted"/>
<keyword evidence="2" id="KW-0472">Membrane</keyword>
<gene>
    <name evidence="3" type="ORF">J2S63_000139</name>
</gene>
<evidence type="ECO:0008006" key="5">
    <source>
        <dbReference type="Google" id="ProtNLM"/>
    </source>
</evidence>